<comment type="caution">
    <text evidence="5">The sequence shown here is derived from an EMBL/GenBank/DDBJ whole genome shotgun (WGS) entry which is preliminary data.</text>
</comment>
<evidence type="ECO:0000256" key="1">
    <source>
        <dbReference type="ARBA" id="ARBA00022515"/>
    </source>
</evidence>
<keyword evidence="5" id="KW-0347">Helicase</keyword>
<dbReference type="RefSeq" id="WP_006712131.1">
    <property type="nucleotide sequence ID" value="NZ_AFWF01000129.1"/>
</dbReference>
<dbReference type="GO" id="GO:0005829">
    <property type="term" value="C:cytosol"/>
    <property type="evidence" value="ECO:0007669"/>
    <property type="project" value="TreeGrafter"/>
</dbReference>
<dbReference type="GO" id="GO:1990077">
    <property type="term" value="C:primosome complex"/>
    <property type="evidence" value="ECO:0007669"/>
    <property type="project" value="UniProtKB-KW"/>
</dbReference>
<dbReference type="GO" id="GO:0005524">
    <property type="term" value="F:ATP binding"/>
    <property type="evidence" value="ECO:0007669"/>
    <property type="project" value="InterPro"/>
</dbReference>
<keyword evidence="3" id="KW-0238">DNA-binding</keyword>
<dbReference type="SUPFAM" id="SSF48024">
    <property type="entry name" value="N-terminal domain of DnaB helicase"/>
    <property type="match status" value="1"/>
</dbReference>
<dbReference type="EMBL" id="AFWF01000129">
    <property type="protein sequence ID" value="EGU40364.1"/>
    <property type="molecule type" value="Genomic_DNA"/>
</dbReference>
<evidence type="ECO:0000256" key="2">
    <source>
        <dbReference type="ARBA" id="ARBA00022705"/>
    </source>
</evidence>
<sequence>MRRTAQIPPHSLEAELNVISGLLYNNAAWSEVSHHLHRDMFYGRTHRYLFDSLATLLAFHKDVSLEMLISELSKREVLNNEVFDSDLQQLVVLESNAVNAVRYVDVVVDRYKQRQLMFNKNCDI</sequence>
<dbReference type="InterPro" id="IPR036185">
    <property type="entry name" value="DNA_heli_DnaB-like_N_sf"/>
</dbReference>
<dbReference type="Proteomes" id="UP000004605">
    <property type="component" value="Unassembled WGS sequence"/>
</dbReference>
<dbReference type="InterPro" id="IPR016136">
    <property type="entry name" value="DNA_helicase_N/primase_C"/>
</dbReference>
<keyword evidence="5" id="KW-0378">Hydrolase</keyword>
<keyword evidence="6" id="KW-1185">Reference proteome</keyword>
<dbReference type="GO" id="GO:0003678">
    <property type="term" value="F:DNA helicase activity"/>
    <property type="evidence" value="ECO:0007669"/>
    <property type="project" value="InterPro"/>
</dbReference>
<name>F9S219_9VIBR</name>
<dbReference type="Gene3D" id="1.10.860.10">
    <property type="entry name" value="DNAb Helicase, Chain A"/>
    <property type="match status" value="1"/>
</dbReference>
<keyword evidence="5" id="KW-0547">Nucleotide-binding</keyword>
<dbReference type="InterPro" id="IPR007693">
    <property type="entry name" value="DNA_helicase_DnaB-like_N"/>
</dbReference>
<evidence type="ECO:0000313" key="6">
    <source>
        <dbReference type="Proteomes" id="UP000004605"/>
    </source>
</evidence>
<evidence type="ECO:0000313" key="5">
    <source>
        <dbReference type="EMBL" id="EGU40364.1"/>
    </source>
</evidence>
<keyword evidence="5" id="KW-0067">ATP-binding</keyword>
<dbReference type="GO" id="GO:0003677">
    <property type="term" value="F:DNA binding"/>
    <property type="evidence" value="ECO:0007669"/>
    <property type="project" value="UniProtKB-KW"/>
</dbReference>
<organism evidence="5 6">
    <name type="scientific">Vibrio ichthyoenteri ATCC 700023</name>
    <dbReference type="NCBI Taxonomy" id="870968"/>
    <lineage>
        <taxon>Bacteria</taxon>
        <taxon>Pseudomonadati</taxon>
        <taxon>Pseudomonadota</taxon>
        <taxon>Gammaproteobacteria</taxon>
        <taxon>Vibrionales</taxon>
        <taxon>Vibrionaceae</taxon>
        <taxon>Vibrio</taxon>
    </lineage>
</organism>
<accession>F9S219</accession>
<evidence type="ECO:0000259" key="4">
    <source>
        <dbReference type="Pfam" id="PF00772"/>
    </source>
</evidence>
<dbReference type="PANTHER" id="PTHR30153:SF2">
    <property type="entry name" value="REPLICATIVE DNA HELICASE"/>
    <property type="match status" value="1"/>
</dbReference>
<protein>
    <submittedName>
        <fullName evidence="5">Replicative DNA helicase</fullName>
    </submittedName>
</protein>
<gene>
    <name evidence="5" type="ORF">VII00023_22433</name>
</gene>
<dbReference type="PANTHER" id="PTHR30153">
    <property type="entry name" value="REPLICATIVE DNA HELICASE DNAB"/>
    <property type="match status" value="1"/>
</dbReference>
<evidence type="ECO:0000256" key="3">
    <source>
        <dbReference type="ARBA" id="ARBA00023125"/>
    </source>
</evidence>
<keyword evidence="1" id="KW-0639">Primosome</keyword>
<feature type="domain" description="DNA helicase DnaB-like N-terminal" evidence="4">
    <location>
        <begin position="8"/>
        <end position="108"/>
    </location>
</feature>
<dbReference type="GO" id="GO:0006269">
    <property type="term" value="P:DNA replication, synthesis of primer"/>
    <property type="evidence" value="ECO:0007669"/>
    <property type="project" value="UniProtKB-KW"/>
</dbReference>
<keyword evidence="2" id="KW-0235">DNA replication</keyword>
<dbReference type="AlphaFoldDB" id="F9S219"/>
<dbReference type="Pfam" id="PF00772">
    <property type="entry name" value="DnaB"/>
    <property type="match status" value="1"/>
</dbReference>
<proteinExistence type="predicted"/>
<reference evidence="5 6" key="1">
    <citation type="journal article" date="2012" name="Int. J. Syst. Evol. Microbiol.">
        <title>Vibrio caribbeanicus sp. nov., isolated from the marine sponge Scleritoderma cyanea.</title>
        <authorList>
            <person name="Hoffmann M."/>
            <person name="Monday S.R."/>
            <person name="Allard M.W."/>
            <person name="Strain E.A."/>
            <person name="Whittaker P."/>
            <person name="Naum M."/>
            <person name="McCarthy P.J."/>
            <person name="Lopez J.V."/>
            <person name="Fischer M."/>
            <person name="Brown E.W."/>
        </authorList>
    </citation>
    <scope>NUCLEOTIDE SEQUENCE [LARGE SCALE GENOMIC DNA]</scope>
    <source>
        <strain evidence="5 6">ATCC 700023</strain>
    </source>
</reference>